<dbReference type="Proteomes" id="UP000026962">
    <property type="component" value="Chromosome 7"/>
</dbReference>
<dbReference type="EnsemblPlants" id="OPUNC07G23500.1">
    <property type="protein sequence ID" value="OPUNC07G23500.1"/>
    <property type="gene ID" value="OPUNC07G23500"/>
</dbReference>
<evidence type="ECO:0000313" key="2">
    <source>
        <dbReference type="Proteomes" id="UP000026962"/>
    </source>
</evidence>
<dbReference type="HOGENOM" id="CLU_2798406_0_0_1"/>
<protein>
    <submittedName>
        <fullName evidence="1">Uncharacterized protein</fullName>
    </submittedName>
</protein>
<name>A0A0E0LPA9_ORYPU</name>
<proteinExistence type="predicted"/>
<organism evidence="1">
    <name type="scientific">Oryza punctata</name>
    <name type="common">Red rice</name>
    <dbReference type="NCBI Taxonomy" id="4537"/>
    <lineage>
        <taxon>Eukaryota</taxon>
        <taxon>Viridiplantae</taxon>
        <taxon>Streptophyta</taxon>
        <taxon>Embryophyta</taxon>
        <taxon>Tracheophyta</taxon>
        <taxon>Spermatophyta</taxon>
        <taxon>Magnoliopsida</taxon>
        <taxon>Liliopsida</taxon>
        <taxon>Poales</taxon>
        <taxon>Poaceae</taxon>
        <taxon>BOP clade</taxon>
        <taxon>Oryzoideae</taxon>
        <taxon>Oryzeae</taxon>
        <taxon>Oryzinae</taxon>
        <taxon>Oryza</taxon>
    </lineage>
</organism>
<evidence type="ECO:0000313" key="1">
    <source>
        <dbReference type="EnsemblPlants" id="OPUNC07G23500.1"/>
    </source>
</evidence>
<accession>A0A0E0LPA9</accession>
<keyword evidence="2" id="KW-1185">Reference proteome</keyword>
<reference evidence="1" key="2">
    <citation type="submission" date="2018-05" db="EMBL/GenBank/DDBJ databases">
        <title>OpunRS2 (Oryza punctata Reference Sequence Version 2).</title>
        <authorList>
            <person name="Zhang J."/>
            <person name="Kudrna D."/>
            <person name="Lee S."/>
            <person name="Talag J."/>
            <person name="Welchert J."/>
            <person name="Wing R.A."/>
        </authorList>
    </citation>
    <scope>NUCLEOTIDE SEQUENCE [LARGE SCALE GENOMIC DNA]</scope>
</reference>
<dbReference type="AlphaFoldDB" id="A0A0E0LPA9"/>
<dbReference type="Gramene" id="OPUNC07G23500.1">
    <property type="protein sequence ID" value="OPUNC07G23500.1"/>
    <property type="gene ID" value="OPUNC07G23500"/>
</dbReference>
<reference evidence="1" key="1">
    <citation type="submission" date="2015-04" db="UniProtKB">
        <authorList>
            <consortium name="EnsemblPlants"/>
        </authorList>
    </citation>
    <scope>IDENTIFICATION</scope>
</reference>
<sequence>MVSPCRFASRGGAHLAMCGAGDGGARPSTSPPPAALMLLLGPIASSARVAPSTMSQVYPAVWLKGCYK</sequence>